<dbReference type="RefSeq" id="WP_256621302.1">
    <property type="nucleotide sequence ID" value="NZ_JTEO01000001.1"/>
</dbReference>
<evidence type="ECO:0008006" key="6">
    <source>
        <dbReference type="Google" id="ProtNLM"/>
    </source>
</evidence>
<feature type="domain" description="DUF7490" evidence="3">
    <location>
        <begin position="37"/>
        <end position="140"/>
    </location>
</feature>
<evidence type="ECO:0000259" key="2">
    <source>
        <dbReference type="Pfam" id="PF18204"/>
    </source>
</evidence>
<dbReference type="InterPro" id="IPR026371">
    <property type="entry name" value="PGF_CTERM"/>
</dbReference>
<evidence type="ECO:0000313" key="4">
    <source>
        <dbReference type="EMBL" id="MCQ6961674.1"/>
    </source>
</evidence>
<dbReference type="InterPro" id="IPR016604">
    <property type="entry name" value="UCP012886"/>
</dbReference>
<dbReference type="PROSITE" id="PS51257">
    <property type="entry name" value="PROKAR_LIPOPROTEIN"/>
    <property type="match status" value="1"/>
</dbReference>
<reference evidence="4 5" key="1">
    <citation type="journal article" date="2011" name="Appl. Environ. Microbiol.">
        <title>Methanogenic archaea isolated from Taiwan's Chelungpu fault.</title>
        <authorList>
            <person name="Wu S.Y."/>
            <person name="Lai M.C."/>
        </authorList>
    </citation>
    <scope>NUCLEOTIDE SEQUENCE [LARGE SCALE GENOMIC DNA]</scope>
    <source>
        <strain evidence="4 5">St545Mb</strain>
    </source>
</reference>
<dbReference type="AlphaFoldDB" id="A0AAE3H8K5"/>
<feature type="domain" description="DUF7490" evidence="3">
    <location>
        <begin position="153"/>
        <end position="254"/>
    </location>
</feature>
<dbReference type="PIRSF" id="PIRSF012886">
    <property type="entry name" value="UCP012886"/>
    <property type="match status" value="1"/>
</dbReference>
<comment type="caution">
    <text evidence="4">The sequence shown here is derived from an EMBL/GenBank/DDBJ whole genome shotgun (WGS) entry which is preliminary data.</text>
</comment>
<evidence type="ECO:0000259" key="3">
    <source>
        <dbReference type="Pfam" id="PF24318"/>
    </source>
</evidence>
<sequence length="323" mass="35654">MKKRDREIRLILILFITASVAASSGCLKDFEESSNYGITDIEISANSIKSSYAELNVTAYIDNRGGDSKENTTLLLKAFSEQTGLLELSRETQVGVIQKGSTKAVSQSLVLPKDGSYRLVLVLYEGGQKKADSRITIRNLSGMPTDLQDVGIQISSMDFMVKNVTAGKVIIENDIYLKNEGTRTTNDYRVLVKAREIDARLIADKEWTSTGRIEPEATAIRAVSLTVPDGYNYVVEVSVWNGDTLVKTGEDYVQLNPQKVISKKQTVQTKTIQTSDFVIEDAYEDEMPVNEIPAEEESPGFGSVMAIVAILSALIIIRRGKHE</sequence>
<proteinExistence type="predicted"/>
<keyword evidence="5" id="KW-1185">Reference proteome</keyword>
<dbReference type="Proteomes" id="UP001206983">
    <property type="component" value="Unassembled WGS sequence"/>
</dbReference>
<name>A0AAE3H8K5_9EURY</name>
<evidence type="ECO:0000313" key="5">
    <source>
        <dbReference type="Proteomes" id="UP001206983"/>
    </source>
</evidence>
<protein>
    <recommendedName>
        <fullName evidence="6">PGF-CTERM sorting domain-containing protein</fullName>
    </recommendedName>
</protein>
<gene>
    <name evidence="4" type="ORF">PV02_00295</name>
</gene>
<dbReference type="EMBL" id="JTEO01000001">
    <property type="protein sequence ID" value="MCQ6961674.1"/>
    <property type="molecule type" value="Genomic_DNA"/>
</dbReference>
<accession>A0AAE3H8K5</accession>
<dbReference type="Pfam" id="PF24318">
    <property type="entry name" value="DUF7490"/>
    <property type="match status" value="2"/>
</dbReference>
<organism evidence="4 5">
    <name type="scientific">Methanolobus chelungpuianus</name>
    <dbReference type="NCBI Taxonomy" id="502115"/>
    <lineage>
        <taxon>Archaea</taxon>
        <taxon>Methanobacteriati</taxon>
        <taxon>Methanobacteriota</taxon>
        <taxon>Stenosarchaea group</taxon>
        <taxon>Methanomicrobia</taxon>
        <taxon>Methanosarcinales</taxon>
        <taxon>Methanosarcinaceae</taxon>
        <taxon>Methanolobus</taxon>
    </lineage>
</organism>
<dbReference type="InterPro" id="IPR055913">
    <property type="entry name" value="DUF7490"/>
</dbReference>
<keyword evidence="1" id="KW-0732">Signal</keyword>
<dbReference type="Pfam" id="PF18204">
    <property type="entry name" value="PGF-CTERM"/>
    <property type="match status" value="1"/>
</dbReference>
<evidence type="ECO:0000256" key="1">
    <source>
        <dbReference type="ARBA" id="ARBA00022729"/>
    </source>
</evidence>
<feature type="domain" description="PGF-CTERM archaeal protein-sorting signal" evidence="2">
    <location>
        <begin position="299"/>
        <end position="319"/>
    </location>
</feature>